<gene>
    <name evidence="2" type="ORF">MARPO_0031s0073</name>
</gene>
<dbReference type="PROSITE" id="PS51525">
    <property type="entry name" value="NET"/>
    <property type="match status" value="1"/>
</dbReference>
<evidence type="ECO:0000259" key="1">
    <source>
        <dbReference type="PROSITE" id="PS51525"/>
    </source>
</evidence>
<dbReference type="InterPro" id="IPR038336">
    <property type="entry name" value="NET_sf"/>
</dbReference>
<dbReference type="EMBL" id="KZ772703">
    <property type="protein sequence ID" value="PTQ42099.1"/>
    <property type="molecule type" value="Genomic_DNA"/>
</dbReference>
<reference evidence="3" key="1">
    <citation type="journal article" date="2017" name="Cell">
        <title>Insights into land plant evolution garnered from the Marchantia polymorpha genome.</title>
        <authorList>
            <person name="Bowman J.L."/>
            <person name="Kohchi T."/>
            <person name="Yamato K.T."/>
            <person name="Jenkins J."/>
            <person name="Shu S."/>
            <person name="Ishizaki K."/>
            <person name="Yamaoka S."/>
            <person name="Nishihama R."/>
            <person name="Nakamura Y."/>
            <person name="Berger F."/>
            <person name="Adam C."/>
            <person name="Aki S.S."/>
            <person name="Althoff F."/>
            <person name="Araki T."/>
            <person name="Arteaga-Vazquez M.A."/>
            <person name="Balasubrmanian S."/>
            <person name="Barry K."/>
            <person name="Bauer D."/>
            <person name="Boehm C.R."/>
            <person name="Briginshaw L."/>
            <person name="Caballero-Perez J."/>
            <person name="Catarino B."/>
            <person name="Chen F."/>
            <person name="Chiyoda S."/>
            <person name="Chovatia M."/>
            <person name="Davies K.M."/>
            <person name="Delmans M."/>
            <person name="Demura T."/>
            <person name="Dierschke T."/>
            <person name="Dolan L."/>
            <person name="Dorantes-Acosta A.E."/>
            <person name="Eklund D.M."/>
            <person name="Florent S.N."/>
            <person name="Flores-Sandoval E."/>
            <person name="Fujiyama A."/>
            <person name="Fukuzawa H."/>
            <person name="Galik B."/>
            <person name="Grimanelli D."/>
            <person name="Grimwood J."/>
            <person name="Grossniklaus U."/>
            <person name="Hamada T."/>
            <person name="Haseloff J."/>
            <person name="Hetherington A.J."/>
            <person name="Higo A."/>
            <person name="Hirakawa Y."/>
            <person name="Hundley H.N."/>
            <person name="Ikeda Y."/>
            <person name="Inoue K."/>
            <person name="Inoue S.I."/>
            <person name="Ishida S."/>
            <person name="Jia Q."/>
            <person name="Kakita M."/>
            <person name="Kanazawa T."/>
            <person name="Kawai Y."/>
            <person name="Kawashima T."/>
            <person name="Kennedy M."/>
            <person name="Kinose K."/>
            <person name="Kinoshita T."/>
            <person name="Kohara Y."/>
            <person name="Koide E."/>
            <person name="Komatsu K."/>
            <person name="Kopischke S."/>
            <person name="Kubo M."/>
            <person name="Kyozuka J."/>
            <person name="Lagercrantz U."/>
            <person name="Lin S.S."/>
            <person name="Lindquist E."/>
            <person name="Lipzen A.M."/>
            <person name="Lu C.W."/>
            <person name="De Luna E."/>
            <person name="Martienssen R.A."/>
            <person name="Minamino N."/>
            <person name="Mizutani M."/>
            <person name="Mizutani M."/>
            <person name="Mochizuki N."/>
            <person name="Monte I."/>
            <person name="Mosher R."/>
            <person name="Nagasaki H."/>
            <person name="Nakagami H."/>
            <person name="Naramoto S."/>
            <person name="Nishitani K."/>
            <person name="Ohtani M."/>
            <person name="Okamoto T."/>
            <person name="Okumura M."/>
            <person name="Phillips J."/>
            <person name="Pollak B."/>
            <person name="Reinders A."/>
            <person name="Rovekamp M."/>
            <person name="Sano R."/>
            <person name="Sawa S."/>
            <person name="Schmid M.W."/>
            <person name="Shirakawa M."/>
            <person name="Solano R."/>
            <person name="Spunde A."/>
            <person name="Suetsugu N."/>
            <person name="Sugano S."/>
            <person name="Sugiyama A."/>
            <person name="Sun R."/>
            <person name="Suzuki Y."/>
            <person name="Takenaka M."/>
            <person name="Takezawa D."/>
            <person name="Tomogane H."/>
            <person name="Tsuzuki M."/>
            <person name="Ueda T."/>
            <person name="Umeda M."/>
            <person name="Ward J.M."/>
            <person name="Watanabe Y."/>
            <person name="Yazaki K."/>
            <person name="Yokoyama R."/>
            <person name="Yoshitake Y."/>
            <person name="Yotsui I."/>
            <person name="Zachgo S."/>
            <person name="Schmutz J."/>
        </authorList>
    </citation>
    <scope>NUCLEOTIDE SEQUENCE [LARGE SCALE GENOMIC DNA]</scope>
    <source>
        <strain evidence="3">Tak-1</strain>
    </source>
</reference>
<proteinExistence type="predicted"/>
<protein>
    <recommendedName>
        <fullName evidence="1">NET domain-containing protein</fullName>
    </recommendedName>
</protein>
<evidence type="ECO:0000313" key="3">
    <source>
        <dbReference type="Proteomes" id="UP000244005"/>
    </source>
</evidence>
<evidence type="ECO:0000313" key="2">
    <source>
        <dbReference type="EMBL" id="PTQ42099.1"/>
    </source>
</evidence>
<dbReference type="Gramene" id="Mp2g04170.1">
    <property type="protein sequence ID" value="Mp2g04170.1.cds"/>
    <property type="gene ID" value="Mp2g04170"/>
</dbReference>
<keyword evidence="3" id="KW-1185">Reference proteome</keyword>
<accession>A0A2R6X7N1</accession>
<sequence length="181" mass="21103">MSSMNTDWSDRSIVMDDNLNVGGVDGLDSQGIHNIVSAKSVEIHEQLKEVTPNRRLSFAKMKLLRRRIRKLRREDLTGMVEILKEYDPVRFRSNDEIWFDINELDTDLVLQLWRYVEACKRPRIVQRVKSNIFIGKGGHEIINLSEKAPSEKIFIDLTEDVLDNPRSKTGEKKRRLQTIIL</sequence>
<dbReference type="Proteomes" id="UP000244005">
    <property type="component" value="Unassembled WGS sequence"/>
</dbReference>
<dbReference type="InterPro" id="IPR027353">
    <property type="entry name" value="NET_dom"/>
</dbReference>
<dbReference type="AlphaFoldDB" id="A0A2R6X7N1"/>
<name>A0A2R6X7N1_MARPO</name>
<feature type="domain" description="NET" evidence="1">
    <location>
        <begin position="46"/>
        <end position="127"/>
    </location>
</feature>
<dbReference type="Pfam" id="PF17035">
    <property type="entry name" value="BET"/>
    <property type="match status" value="1"/>
</dbReference>
<dbReference type="Gene3D" id="1.20.1270.220">
    <property type="match status" value="1"/>
</dbReference>
<organism evidence="2 3">
    <name type="scientific">Marchantia polymorpha</name>
    <name type="common">Common liverwort</name>
    <name type="synonym">Marchantia aquatica</name>
    <dbReference type="NCBI Taxonomy" id="3197"/>
    <lineage>
        <taxon>Eukaryota</taxon>
        <taxon>Viridiplantae</taxon>
        <taxon>Streptophyta</taxon>
        <taxon>Embryophyta</taxon>
        <taxon>Marchantiophyta</taxon>
        <taxon>Marchantiopsida</taxon>
        <taxon>Marchantiidae</taxon>
        <taxon>Marchantiales</taxon>
        <taxon>Marchantiaceae</taxon>
        <taxon>Marchantia</taxon>
    </lineage>
</organism>